<evidence type="ECO:0000256" key="7">
    <source>
        <dbReference type="RuleBase" id="RU003991"/>
    </source>
</evidence>
<evidence type="ECO:0000256" key="3">
    <source>
        <dbReference type="ARBA" id="ARBA00022801"/>
    </source>
</evidence>
<evidence type="ECO:0000313" key="10">
    <source>
        <dbReference type="EMBL" id="ACD84352.1"/>
    </source>
</evidence>
<keyword evidence="3 7" id="KW-0378">Hydrolase</keyword>
<evidence type="ECO:0000256" key="5">
    <source>
        <dbReference type="ARBA" id="ARBA00023204"/>
    </source>
</evidence>
<dbReference type="CDD" id="cd06529">
    <property type="entry name" value="S24_LexA-like"/>
    <property type="match status" value="1"/>
</dbReference>
<dbReference type="InterPro" id="IPR050077">
    <property type="entry name" value="LexA_repressor"/>
</dbReference>
<dbReference type="eggNOG" id="COG1974">
    <property type="taxonomic scope" value="Bacteria"/>
</dbReference>
<dbReference type="HOGENOM" id="CLU_066192_0_0_0"/>
<keyword evidence="2" id="KW-0227">DNA damage</keyword>
<dbReference type="MEROPS" id="S24.003"/>
<dbReference type="STRING" id="481448.Minf_2298"/>
<evidence type="ECO:0000256" key="4">
    <source>
        <dbReference type="ARBA" id="ARBA00022813"/>
    </source>
</evidence>
<accession>B3E0C3</accession>
<gene>
    <name evidence="10" type="primary">lexA</name>
    <name evidence="10" type="ordered locus">Minf_2298</name>
</gene>
<keyword evidence="6" id="KW-0742">SOS response</keyword>
<dbReference type="GO" id="GO:0003677">
    <property type="term" value="F:DNA binding"/>
    <property type="evidence" value="ECO:0007669"/>
    <property type="project" value="InterPro"/>
</dbReference>
<dbReference type="GO" id="GO:0016787">
    <property type="term" value="F:hydrolase activity"/>
    <property type="evidence" value="ECO:0007669"/>
    <property type="project" value="UniProtKB-KW"/>
</dbReference>
<keyword evidence="4 7" id="KW-0068">Autocatalytic cleavage</keyword>
<dbReference type="InterPro" id="IPR036286">
    <property type="entry name" value="LexA/Signal_pep-like_sf"/>
</dbReference>
<name>B3E0C3_METI4</name>
<evidence type="ECO:0000259" key="9">
    <source>
        <dbReference type="Pfam" id="PF00717"/>
    </source>
</evidence>
<dbReference type="EMBL" id="CP000975">
    <property type="protein sequence ID" value="ACD84352.1"/>
    <property type="molecule type" value="Genomic_DNA"/>
</dbReference>
<dbReference type="GO" id="GO:0006281">
    <property type="term" value="P:DNA repair"/>
    <property type="evidence" value="ECO:0007669"/>
    <property type="project" value="UniProtKB-KW"/>
</dbReference>
<sequence>MGMKEKPQGELANGSPPTPLLEGSEAKKEESIPGSFPCPGEGSPGRVYRFNPGAEALSYPLFGCRVAAGFPNPADDHLEKSLSLDELLIKRPAATFFVKASGNSMEGEGIRDGDILVVDRAEKPKNGSIVVAAINGELVVKKLWMEAGHSWLKSVPAEGAKAFSMEIHEEVELVIWGVVTAVIHKFWP</sequence>
<evidence type="ECO:0000313" key="11">
    <source>
        <dbReference type="Proteomes" id="UP000009149"/>
    </source>
</evidence>
<evidence type="ECO:0000256" key="2">
    <source>
        <dbReference type="ARBA" id="ARBA00022763"/>
    </source>
</evidence>
<dbReference type="NCBIfam" id="NF007621">
    <property type="entry name" value="PRK10276.1"/>
    <property type="match status" value="1"/>
</dbReference>
<dbReference type="GO" id="GO:0006355">
    <property type="term" value="P:regulation of DNA-templated transcription"/>
    <property type="evidence" value="ECO:0007669"/>
    <property type="project" value="InterPro"/>
</dbReference>
<evidence type="ECO:0000256" key="8">
    <source>
        <dbReference type="SAM" id="MobiDB-lite"/>
    </source>
</evidence>
<dbReference type="PRINTS" id="PR00726">
    <property type="entry name" value="LEXASERPTASE"/>
</dbReference>
<dbReference type="Gene3D" id="2.10.109.10">
    <property type="entry name" value="Umud Fragment, subunit A"/>
    <property type="match status" value="1"/>
</dbReference>
<dbReference type="InterPro" id="IPR015927">
    <property type="entry name" value="Peptidase_S24_S26A/B/C"/>
</dbReference>
<keyword evidence="5" id="KW-0234">DNA repair</keyword>
<dbReference type="AlphaFoldDB" id="B3E0C3"/>
<feature type="region of interest" description="Disordered" evidence="8">
    <location>
        <begin position="1"/>
        <end position="40"/>
    </location>
</feature>
<dbReference type="PANTHER" id="PTHR33516">
    <property type="entry name" value="LEXA REPRESSOR"/>
    <property type="match status" value="1"/>
</dbReference>
<dbReference type="Proteomes" id="UP000009149">
    <property type="component" value="Chromosome"/>
</dbReference>
<comment type="similarity">
    <text evidence="1 7">Belongs to the peptidase S24 family.</text>
</comment>
<dbReference type="InterPro" id="IPR006197">
    <property type="entry name" value="Peptidase_S24_LexA"/>
</dbReference>
<proteinExistence type="inferred from homology"/>
<reference evidence="10 11" key="1">
    <citation type="journal article" date="2008" name="Biol. Direct">
        <title>Complete genome sequence of the extremely acidophilic methanotroph isolate V4, Methylacidiphilum infernorum, a representative of the bacterial phylum Verrucomicrobia.</title>
        <authorList>
            <person name="Hou S."/>
            <person name="Makarova K.S."/>
            <person name="Saw J.H."/>
            <person name="Senin P."/>
            <person name="Ly B.V."/>
            <person name="Zhou Z."/>
            <person name="Ren Y."/>
            <person name="Wang J."/>
            <person name="Galperin M.Y."/>
            <person name="Omelchenko M.V."/>
            <person name="Wolf Y.I."/>
            <person name="Yutin N."/>
            <person name="Koonin E.V."/>
            <person name="Stott M.B."/>
            <person name="Mountain B.W."/>
            <person name="Crowe M.A."/>
            <person name="Smirnova A.V."/>
            <person name="Dunfield P.F."/>
            <person name="Feng L."/>
            <person name="Wang L."/>
            <person name="Alam M."/>
        </authorList>
    </citation>
    <scope>NUCLEOTIDE SEQUENCE [LARGE SCALE GENOMIC DNA]</scope>
    <source>
        <strain evidence="11">Isolate V4</strain>
    </source>
</reference>
<feature type="domain" description="Peptidase S24/S26A/S26B/S26C" evidence="9">
    <location>
        <begin position="60"/>
        <end position="179"/>
    </location>
</feature>
<organism evidence="10 11">
    <name type="scientific">Methylacidiphilum infernorum (isolate V4)</name>
    <name type="common">Methylokorus infernorum (strain V4)</name>
    <dbReference type="NCBI Taxonomy" id="481448"/>
    <lineage>
        <taxon>Bacteria</taxon>
        <taxon>Pseudomonadati</taxon>
        <taxon>Verrucomicrobiota</taxon>
        <taxon>Methylacidiphilae</taxon>
        <taxon>Methylacidiphilales</taxon>
        <taxon>Methylacidiphilaceae</taxon>
        <taxon>Methylacidiphilum (ex Ratnadevi et al. 2023)</taxon>
    </lineage>
</organism>
<dbReference type="SUPFAM" id="SSF51306">
    <property type="entry name" value="LexA/Signal peptidase"/>
    <property type="match status" value="1"/>
</dbReference>
<protein>
    <submittedName>
        <fullName evidence="10">SOS-response transcriptional repressor LexA/UmuD (HTH, RecA-mediated autopeptidase)</fullName>
    </submittedName>
</protein>
<dbReference type="PANTHER" id="PTHR33516:SF2">
    <property type="entry name" value="LEXA REPRESSOR-RELATED"/>
    <property type="match status" value="1"/>
</dbReference>
<dbReference type="GO" id="GO:0009432">
    <property type="term" value="P:SOS response"/>
    <property type="evidence" value="ECO:0007669"/>
    <property type="project" value="UniProtKB-KW"/>
</dbReference>
<dbReference type="Pfam" id="PF00717">
    <property type="entry name" value="Peptidase_S24"/>
    <property type="match status" value="1"/>
</dbReference>
<evidence type="ECO:0000256" key="6">
    <source>
        <dbReference type="ARBA" id="ARBA00023236"/>
    </source>
</evidence>
<dbReference type="KEGG" id="min:Minf_2298"/>
<evidence type="ECO:0000256" key="1">
    <source>
        <dbReference type="ARBA" id="ARBA00007484"/>
    </source>
</evidence>
<dbReference type="InterPro" id="IPR039418">
    <property type="entry name" value="LexA-like"/>
</dbReference>